<feature type="non-terminal residue" evidence="3">
    <location>
        <position position="1"/>
    </location>
</feature>
<protein>
    <submittedName>
        <fullName evidence="3">GATS-like protein 1</fullName>
    </submittedName>
</protein>
<sequence>TFKRTTFHTIKMRAHAVKALYALIAISCLGCSFCGLITELGEPFQQADQVVIEVSDIIPNANIDPVIDAIQVNKDAAEPVDISSDLNPVAGIISPIPGELGFFHKLIAILTKLLSSVKPNDCEEHKEDNDSTTESVESNETTDALDNENSTVVTTEIPIDSDAGESATPAPVEISEYGS</sequence>
<evidence type="ECO:0000313" key="3">
    <source>
        <dbReference type="EMBL" id="JAD11542.1"/>
    </source>
</evidence>
<reference evidence="3" key="1">
    <citation type="submission" date="2014-11" db="EMBL/GenBank/DDBJ databases">
        <authorList>
            <person name="Geib S."/>
        </authorList>
    </citation>
    <scope>NUCLEOTIDE SEQUENCE</scope>
</reference>
<gene>
    <name evidence="3" type="primary">gatsl1</name>
    <name evidence="3" type="ORF">g.4854</name>
</gene>
<keyword evidence="2" id="KW-0472">Membrane</keyword>
<dbReference type="EMBL" id="GBXI01002750">
    <property type="protein sequence ID" value="JAD11542.1"/>
    <property type="molecule type" value="Transcribed_RNA"/>
</dbReference>
<feature type="compositionally biased region" description="Basic and acidic residues" evidence="1">
    <location>
        <begin position="120"/>
        <end position="129"/>
    </location>
</feature>
<dbReference type="AlphaFoldDB" id="A0A0A1XKR7"/>
<keyword evidence="2" id="KW-0812">Transmembrane</keyword>
<name>A0A0A1XKR7_ZEUCU</name>
<proteinExistence type="predicted"/>
<feature type="compositionally biased region" description="Low complexity" evidence="1">
    <location>
        <begin position="132"/>
        <end position="142"/>
    </location>
</feature>
<evidence type="ECO:0000256" key="1">
    <source>
        <dbReference type="SAM" id="MobiDB-lite"/>
    </source>
</evidence>
<accession>A0A0A1XKR7</accession>
<feature type="region of interest" description="Disordered" evidence="1">
    <location>
        <begin position="120"/>
        <end position="179"/>
    </location>
</feature>
<reference evidence="3" key="2">
    <citation type="journal article" date="2015" name="Gigascience">
        <title>Reconstructing a comprehensive transcriptome assembly of a white-pupal translocated strain of the pest fruit fly Bactrocera cucurbitae.</title>
        <authorList>
            <person name="Sim S.B."/>
            <person name="Calla B."/>
            <person name="Hall B."/>
            <person name="DeRego T."/>
            <person name="Geib S.M."/>
        </authorList>
    </citation>
    <scope>NUCLEOTIDE SEQUENCE</scope>
</reference>
<feature type="transmembrane region" description="Helical" evidence="2">
    <location>
        <begin position="20"/>
        <end position="38"/>
    </location>
</feature>
<keyword evidence="2" id="KW-1133">Transmembrane helix</keyword>
<organism evidence="3">
    <name type="scientific">Zeugodacus cucurbitae</name>
    <name type="common">Melon fruit fly</name>
    <name type="synonym">Bactrocera cucurbitae</name>
    <dbReference type="NCBI Taxonomy" id="28588"/>
    <lineage>
        <taxon>Eukaryota</taxon>
        <taxon>Metazoa</taxon>
        <taxon>Ecdysozoa</taxon>
        <taxon>Arthropoda</taxon>
        <taxon>Hexapoda</taxon>
        <taxon>Insecta</taxon>
        <taxon>Pterygota</taxon>
        <taxon>Neoptera</taxon>
        <taxon>Endopterygota</taxon>
        <taxon>Diptera</taxon>
        <taxon>Brachycera</taxon>
        <taxon>Muscomorpha</taxon>
        <taxon>Tephritoidea</taxon>
        <taxon>Tephritidae</taxon>
        <taxon>Zeugodacus</taxon>
        <taxon>Zeugodacus</taxon>
    </lineage>
</organism>
<evidence type="ECO:0000256" key="2">
    <source>
        <dbReference type="SAM" id="Phobius"/>
    </source>
</evidence>